<protein>
    <submittedName>
        <fullName evidence="2">Prepilin-type N-terminal cleavage/methylation domain-containing protein</fullName>
    </submittedName>
</protein>
<keyword evidence="1" id="KW-1133">Transmembrane helix</keyword>
<dbReference type="SUPFAM" id="SSF54523">
    <property type="entry name" value="Pili subunits"/>
    <property type="match status" value="1"/>
</dbReference>
<dbReference type="Gene3D" id="3.30.700.10">
    <property type="entry name" value="Glycoprotein, Type 4 Pilin"/>
    <property type="match status" value="1"/>
</dbReference>
<dbReference type="OrthoDB" id="1823040at2"/>
<reference evidence="2 3" key="1">
    <citation type="submission" date="2016-11" db="EMBL/GenBank/DDBJ databases">
        <authorList>
            <person name="Jaros S."/>
            <person name="Januszkiewicz K."/>
            <person name="Wedrychowicz H."/>
        </authorList>
    </citation>
    <scope>NUCLEOTIDE SEQUENCE [LARGE SCALE GENOMIC DNA]</scope>
    <source>
        <strain evidence="2 3">Y1</strain>
    </source>
</reference>
<dbReference type="Proteomes" id="UP000184394">
    <property type="component" value="Unassembled WGS sequence"/>
</dbReference>
<dbReference type="InterPro" id="IPR012902">
    <property type="entry name" value="N_methyl_site"/>
</dbReference>
<proteinExistence type="predicted"/>
<name>A0A1M7KZ69_RUMFL</name>
<dbReference type="Pfam" id="PF07963">
    <property type="entry name" value="N_methyl"/>
    <property type="match status" value="1"/>
</dbReference>
<evidence type="ECO:0000313" key="3">
    <source>
        <dbReference type="Proteomes" id="UP000184394"/>
    </source>
</evidence>
<dbReference type="PROSITE" id="PS00409">
    <property type="entry name" value="PROKAR_NTER_METHYL"/>
    <property type="match status" value="1"/>
</dbReference>
<accession>A0A1M7KZ69</accession>
<dbReference type="InterPro" id="IPR045584">
    <property type="entry name" value="Pilin-like"/>
</dbReference>
<keyword evidence="1" id="KW-0472">Membrane</keyword>
<feature type="transmembrane region" description="Helical" evidence="1">
    <location>
        <begin position="12"/>
        <end position="35"/>
    </location>
</feature>
<organism evidence="2 3">
    <name type="scientific">Ruminococcus flavefaciens</name>
    <dbReference type="NCBI Taxonomy" id="1265"/>
    <lineage>
        <taxon>Bacteria</taxon>
        <taxon>Bacillati</taxon>
        <taxon>Bacillota</taxon>
        <taxon>Clostridia</taxon>
        <taxon>Eubacteriales</taxon>
        <taxon>Oscillospiraceae</taxon>
        <taxon>Ruminococcus</taxon>
    </lineage>
</organism>
<gene>
    <name evidence="2" type="ORF">SAMN04487860_110119</name>
</gene>
<sequence length="167" mass="17566">MKTTKKGFTLIELIVVIAIIGVLAAILVPSMLGYVKKSKVSSANSAANSLLKAINTALVEVDEENQGAANIKELACDGKAVTITYADNAGEKTDATDFKTKVDNYMEKAQKKEWGAACRGGVCIAAAIEVDKTYTGTSPAGVVTVDSYEKYSGDYSKALTEAVKKAS</sequence>
<dbReference type="RefSeq" id="WP_072951535.1">
    <property type="nucleotide sequence ID" value="NZ_FRCT01000010.1"/>
</dbReference>
<dbReference type="PANTHER" id="PTHR30093">
    <property type="entry name" value="GENERAL SECRETION PATHWAY PROTEIN G"/>
    <property type="match status" value="1"/>
</dbReference>
<dbReference type="AlphaFoldDB" id="A0A1M7KZ69"/>
<evidence type="ECO:0000256" key="1">
    <source>
        <dbReference type="SAM" id="Phobius"/>
    </source>
</evidence>
<keyword evidence="1" id="KW-0812">Transmembrane</keyword>
<evidence type="ECO:0000313" key="2">
    <source>
        <dbReference type="EMBL" id="SHM70541.1"/>
    </source>
</evidence>
<dbReference type="NCBIfam" id="TIGR02532">
    <property type="entry name" value="IV_pilin_GFxxxE"/>
    <property type="match status" value="1"/>
</dbReference>
<dbReference type="EMBL" id="FRCT01000010">
    <property type="protein sequence ID" value="SHM70541.1"/>
    <property type="molecule type" value="Genomic_DNA"/>
</dbReference>